<gene>
    <name evidence="2" type="ORF">M407DRAFT_216576</name>
</gene>
<dbReference type="InterPro" id="IPR052972">
    <property type="entry name" value="Sacsin_chaperone_reg"/>
</dbReference>
<dbReference type="STRING" id="1051891.A0A0C3KM05"/>
<protein>
    <recommendedName>
        <fullName evidence="1">BTB domain-containing protein</fullName>
    </recommendedName>
</protein>
<proteinExistence type="predicted"/>
<name>A0A0C3KM05_9AGAM</name>
<evidence type="ECO:0000313" key="3">
    <source>
        <dbReference type="Proteomes" id="UP000054248"/>
    </source>
</evidence>
<dbReference type="PANTHER" id="PTHR15600:SF42">
    <property type="entry name" value="SACSIN"/>
    <property type="match status" value="1"/>
</dbReference>
<dbReference type="PROSITE" id="PS50097">
    <property type="entry name" value="BTB"/>
    <property type="match status" value="1"/>
</dbReference>
<evidence type="ECO:0000259" key="1">
    <source>
        <dbReference type="PROSITE" id="PS50097"/>
    </source>
</evidence>
<dbReference type="Proteomes" id="UP000054248">
    <property type="component" value="Unassembled WGS sequence"/>
</dbReference>
<dbReference type="EMBL" id="KN823111">
    <property type="protein sequence ID" value="KIO22368.1"/>
    <property type="molecule type" value="Genomic_DNA"/>
</dbReference>
<dbReference type="OrthoDB" id="1262810at2759"/>
<keyword evidence="3" id="KW-1185">Reference proteome</keyword>
<sequence length="1023" mass="114700">MEYLRMQISKGWEILDKAAKQGGSTQSVDLYLPRGNGNVKRSAALVPLSFCMSRYPDQLKPLDGLFGFSSKQEEYNGAKNSNLSKKHFDAMDIADIINRFYAYASQSLFFTKSITEIAAIRRTRDLKTSPVWFVTSSRETMSQGAQDVVATNLSLKVKGPHTDAVSEHWLVTRSQASKEGFPTHLQPLFPLHRLPTPTFGLAVHLSAKSTIRSSRLFATLPLPVSISLPVHVHATWILAQDRRSIRYDAPDAGNQRPLDTQYNEHILETAIAPLYIKTLALVLAHHPKVIRLFWPDKAPSGPSRIIATKLYTQIISTQEPVLLSAQKKPIAPSNAVIQLPTTPLAEKQSLVGIPLLLRGDRTLVEFQNAGQLKVFASHRVNLAKLFGHGVVVSSEISEAFAENLVKQNLNVVSLNPQGMRDLLAQHSEAIISADTKATTGDLYNWHKDLLKFLTLPTCPVRIEDLADLPLLPVVGREMVVSLNYTRSGGIWWRSQSENRALTNVLLQLDVISVDDLPGELQRTTTNDLLRILQLFEKLNLSPEEILRMVAPGDWAAFAAYLKAWFTPYHLADLLATDFQTLNKLPIFEGRQGTRLLSFVPASQVVMLPDSVPLETVAGYLPPGTTFATASPELNAILRKSQGKNRNLTLPNLFKRLRIPTHLTPDDETSFLSLVDLVATHHTGHYDSEIIPDGNRVLRRPSELFDHRVEVFSSAFESRPDLFVHPSFRNMIDRLVYLGVNREVTSQRLIECIRAVDHDAQEGQEVRARFTMFPSPHLKAVYPNIGEPTAANVVQHLVSLINHVAPNWHQSSIVLIDIRSVYTWLQNQNHAIKAQLRSLSKLPLWLNIDSVEDNWIWRSADELVFDITHDAGGHFVVRNFLDPDYRSLLLDVGAHEYQVASLPPQATSKTEIPHPEMMRSGWNELRRTGQLLDICFQVQGQEIQAHRGMLAAMVPHFKTAFGGSFRESIVMTEDTDLPVYPLPEDEAVSAFAVQCVVVLARAEASQVELLIEICRKTKKQNQWI</sequence>
<dbReference type="Gene3D" id="3.30.710.10">
    <property type="entry name" value="Potassium Channel Kv1.1, Chain A"/>
    <property type="match status" value="1"/>
</dbReference>
<dbReference type="SUPFAM" id="SSF54695">
    <property type="entry name" value="POZ domain"/>
    <property type="match status" value="1"/>
</dbReference>
<dbReference type="AlphaFoldDB" id="A0A0C3KM05"/>
<organism evidence="2 3">
    <name type="scientific">Tulasnella calospora MUT 4182</name>
    <dbReference type="NCBI Taxonomy" id="1051891"/>
    <lineage>
        <taxon>Eukaryota</taxon>
        <taxon>Fungi</taxon>
        <taxon>Dikarya</taxon>
        <taxon>Basidiomycota</taxon>
        <taxon>Agaricomycotina</taxon>
        <taxon>Agaricomycetes</taxon>
        <taxon>Cantharellales</taxon>
        <taxon>Tulasnellaceae</taxon>
        <taxon>Tulasnella</taxon>
    </lineage>
</organism>
<dbReference type="Pfam" id="PF00651">
    <property type="entry name" value="BTB"/>
    <property type="match status" value="1"/>
</dbReference>
<evidence type="ECO:0000313" key="2">
    <source>
        <dbReference type="EMBL" id="KIO22368.1"/>
    </source>
</evidence>
<accession>A0A0C3KM05</accession>
<dbReference type="HOGENOM" id="CLU_006883_0_0_1"/>
<dbReference type="InterPro" id="IPR011333">
    <property type="entry name" value="SKP1/BTB/POZ_sf"/>
</dbReference>
<reference evidence="3" key="2">
    <citation type="submission" date="2015-01" db="EMBL/GenBank/DDBJ databases">
        <title>Evolutionary Origins and Diversification of the Mycorrhizal Mutualists.</title>
        <authorList>
            <consortium name="DOE Joint Genome Institute"/>
            <consortium name="Mycorrhizal Genomics Consortium"/>
            <person name="Kohler A."/>
            <person name="Kuo A."/>
            <person name="Nagy L.G."/>
            <person name="Floudas D."/>
            <person name="Copeland A."/>
            <person name="Barry K.W."/>
            <person name="Cichocki N."/>
            <person name="Veneault-Fourrey C."/>
            <person name="LaButti K."/>
            <person name="Lindquist E.A."/>
            <person name="Lipzen A."/>
            <person name="Lundell T."/>
            <person name="Morin E."/>
            <person name="Murat C."/>
            <person name="Riley R."/>
            <person name="Ohm R."/>
            <person name="Sun H."/>
            <person name="Tunlid A."/>
            <person name="Henrissat B."/>
            <person name="Grigoriev I.V."/>
            <person name="Hibbett D.S."/>
            <person name="Martin F."/>
        </authorList>
    </citation>
    <scope>NUCLEOTIDE SEQUENCE [LARGE SCALE GENOMIC DNA]</scope>
    <source>
        <strain evidence="3">MUT 4182</strain>
    </source>
</reference>
<dbReference type="GO" id="GO:0030544">
    <property type="term" value="F:Hsp70 protein binding"/>
    <property type="evidence" value="ECO:0007669"/>
    <property type="project" value="TreeGrafter"/>
</dbReference>
<feature type="domain" description="BTB" evidence="1">
    <location>
        <begin position="931"/>
        <end position="975"/>
    </location>
</feature>
<dbReference type="InterPro" id="IPR000210">
    <property type="entry name" value="BTB/POZ_dom"/>
</dbReference>
<dbReference type="PANTHER" id="PTHR15600">
    <property type="entry name" value="SACSIN"/>
    <property type="match status" value="1"/>
</dbReference>
<reference evidence="2 3" key="1">
    <citation type="submission" date="2014-04" db="EMBL/GenBank/DDBJ databases">
        <authorList>
            <consortium name="DOE Joint Genome Institute"/>
            <person name="Kuo A."/>
            <person name="Girlanda M."/>
            <person name="Perotto S."/>
            <person name="Kohler A."/>
            <person name="Nagy L.G."/>
            <person name="Floudas D."/>
            <person name="Copeland A."/>
            <person name="Barry K.W."/>
            <person name="Cichocki N."/>
            <person name="Veneault-Fourrey C."/>
            <person name="LaButti K."/>
            <person name="Lindquist E.A."/>
            <person name="Lipzen A."/>
            <person name="Lundell T."/>
            <person name="Morin E."/>
            <person name="Murat C."/>
            <person name="Sun H."/>
            <person name="Tunlid A."/>
            <person name="Henrissat B."/>
            <person name="Grigoriev I.V."/>
            <person name="Hibbett D.S."/>
            <person name="Martin F."/>
            <person name="Nordberg H.P."/>
            <person name="Cantor M.N."/>
            <person name="Hua S.X."/>
        </authorList>
    </citation>
    <scope>NUCLEOTIDE SEQUENCE [LARGE SCALE GENOMIC DNA]</scope>
    <source>
        <strain evidence="2 3">MUT 4182</strain>
    </source>
</reference>